<dbReference type="RefSeq" id="WP_074673332.1">
    <property type="nucleotide sequence ID" value="NZ_FNQG01000014.1"/>
</dbReference>
<dbReference type="AlphaFoldDB" id="A0A1H4A5J5"/>
<gene>
    <name evidence="1" type="ORF">SAMN05660648_02749</name>
</gene>
<evidence type="ECO:0000313" key="2">
    <source>
        <dbReference type="Proteomes" id="UP000183469"/>
    </source>
</evidence>
<evidence type="ECO:0000313" key="1">
    <source>
        <dbReference type="EMBL" id="SEA31383.1"/>
    </source>
</evidence>
<organism evidence="1 2">
    <name type="scientific">Selenomonas ruminantium</name>
    <dbReference type="NCBI Taxonomy" id="971"/>
    <lineage>
        <taxon>Bacteria</taxon>
        <taxon>Bacillati</taxon>
        <taxon>Bacillota</taxon>
        <taxon>Negativicutes</taxon>
        <taxon>Selenomonadales</taxon>
        <taxon>Selenomonadaceae</taxon>
        <taxon>Selenomonas</taxon>
    </lineage>
</organism>
<dbReference type="Proteomes" id="UP000183469">
    <property type="component" value="Unassembled WGS sequence"/>
</dbReference>
<dbReference type="CDD" id="cd22260">
    <property type="entry name" value="AcrIF9"/>
    <property type="match status" value="1"/>
</dbReference>
<accession>A0A1H4A5J5</accession>
<name>A0A1H4A5J5_SELRU</name>
<proteinExistence type="predicted"/>
<dbReference type="EMBL" id="FNQG01000014">
    <property type="protein sequence ID" value="SEA31383.1"/>
    <property type="molecule type" value="Genomic_DNA"/>
</dbReference>
<reference evidence="1 2" key="1">
    <citation type="submission" date="2016-10" db="EMBL/GenBank/DDBJ databases">
        <authorList>
            <person name="de Groot N.N."/>
        </authorList>
    </citation>
    <scope>NUCLEOTIDE SEQUENCE [LARGE SCALE GENOMIC DNA]</scope>
    <source>
        <strain evidence="1 2">DSM 2872</strain>
    </source>
</reference>
<sequence length="76" mass="8698">MVFYIVELQNVHAYAPAERIEAKSLTSAMRVASRNKFFYGTALKVGDAIDSRGFIKNTLAVKVDGKWYKFQQDDDY</sequence>
<protein>
    <submittedName>
        <fullName evidence="1">Uncharacterized protein</fullName>
    </submittedName>
</protein>